<dbReference type="Pfam" id="PF00149">
    <property type="entry name" value="Metallophos"/>
    <property type="match status" value="1"/>
</dbReference>
<reference evidence="3" key="1">
    <citation type="submission" date="2021-03" db="EMBL/GenBank/DDBJ databases">
        <title>Characterization of a novel Integrative Conjugative Element in Glaesserella parasuis.</title>
        <authorList>
            <person name="Hu G."/>
            <person name="Sun H."/>
        </authorList>
    </citation>
    <scope>NUCLEOTIDE SEQUENCE</scope>
    <source>
        <strain evidence="3">GHP1807</strain>
    </source>
</reference>
<keyword evidence="1" id="KW-1133">Transmembrane helix</keyword>
<dbReference type="EMBL" id="CP071491">
    <property type="protein sequence ID" value="QSX17602.1"/>
    <property type="molecule type" value="Genomic_DNA"/>
</dbReference>
<dbReference type="CDD" id="cd07385">
    <property type="entry name" value="MPP_YkuE_C"/>
    <property type="match status" value="1"/>
</dbReference>
<keyword evidence="1" id="KW-0812">Transmembrane</keyword>
<sequence>MEYRYYIITAVSVIALQFLLFCFSKTATWLGDLSNRSRKIVTFSIYIVANLLMILHVTRILPNFRLIALILTLLLFIFFISFCFWGIYTVGKQIFSPNSLNHWLKISYIPVLFGLIGLTIYNAYSTKVVHYQVTLDKPIQPLKIGVASDFHLGKFFGGKQLDKLATIFNQEQVDLILLPGDIMDDNVEAYLAENMQPHLAKLKAPLGVYATMGNHDFFGAEAEIYQEITKAGITVLWDQAVTLDGKFTIIGRNDELVKNRPETAELLALVDKNLPVFLMDHRPTQIEQHAQLPIDIQVSGHTHNGQIFPANIITHFIYRLAHGYEKIGNGHFFVTSGYGFWGIPMRLGSQSEVMIIEVKGK</sequence>
<feature type="transmembrane region" description="Helical" evidence="1">
    <location>
        <begin position="67"/>
        <end position="91"/>
    </location>
</feature>
<dbReference type="InterPro" id="IPR051158">
    <property type="entry name" value="Metallophosphoesterase_sf"/>
</dbReference>
<evidence type="ECO:0000259" key="2">
    <source>
        <dbReference type="Pfam" id="PF00149"/>
    </source>
</evidence>
<evidence type="ECO:0000256" key="1">
    <source>
        <dbReference type="SAM" id="Phobius"/>
    </source>
</evidence>
<dbReference type="Proteomes" id="UP000662736">
    <property type="component" value="Chromosome"/>
</dbReference>
<feature type="transmembrane region" description="Helical" evidence="1">
    <location>
        <begin position="40"/>
        <end position="61"/>
    </location>
</feature>
<organism evidence="3 4">
    <name type="scientific">Glaesserella parasuis</name>
    <name type="common">Haemophilus parasuis</name>
    <dbReference type="NCBI Taxonomy" id="738"/>
    <lineage>
        <taxon>Bacteria</taxon>
        <taxon>Pseudomonadati</taxon>
        <taxon>Pseudomonadota</taxon>
        <taxon>Gammaproteobacteria</taxon>
        <taxon>Pasteurellales</taxon>
        <taxon>Pasteurellaceae</taxon>
        <taxon>Glaesserella</taxon>
    </lineage>
</organism>
<dbReference type="Gene3D" id="3.60.21.10">
    <property type="match status" value="1"/>
</dbReference>
<dbReference type="InterPro" id="IPR004843">
    <property type="entry name" value="Calcineurin-like_PHP"/>
</dbReference>
<evidence type="ECO:0000313" key="3">
    <source>
        <dbReference type="EMBL" id="QSX17602.1"/>
    </source>
</evidence>
<feature type="transmembrane region" description="Helical" evidence="1">
    <location>
        <begin position="6"/>
        <end position="28"/>
    </location>
</feature>
<keyword evidence="1" id="KW-0472">Membrane</keyword>
<dbReference type="PANTHER" id="PTHR31302">
    <property type="entry name" value="TRANSMEMBRANE PROTEIN WITH METALLOPHOSPHOESTERASE DOMAIN-RELATED"/>
    <property type="match status" value="1"/>
</dbReference>
<accession>A0A1T0ACB2</accession>
<dbReference type="GO" id="GO:0016787">
    <property type="term" value="F:hydrolase activity"/>
    <property type="evidence" value="ECO:0007669"/>
    <property type="project" value="InterPro"/>
</dbReference>
<feature type="transmembrane region" description="Helical" evidence="1">
    <location>
        <begin position="103"/>
        <end position="124"/>
    </location>
</feature>
<dbReference type="PANTHER" id="PTHR31302:SF0">
    <property type="entry name" value="TRANSMEMBRANE PROTEIN WITH METALLOPHOSPHOESTERASE DOMAIN"/>
    <property type="match status" value="1"/>
</dbReference>
<dbReference type="InterPro" id="IPR029052">
    <property type="entry name" value="Metallo-depent_PP-like"/>
</dbReference>
<evidence type="ECO:0000313" key="4">
    <source>
        <dbReference type="Proteomes" id="UP000662736"/>
    </source>
</evidence>
<name>A0A1T0ACB2_GLAPU</name>
<feature type="domain" description="Calcineurin-like phosphoesterase" evidence="2">
    <location>
        <begin position="142"/>
        <end position="304"/>
    </location>
</feature>
<gene>
    <name evidence="3" type="ORF">J1G54_03445</name>
</gene>
<protein>
    <submittedName>
        <fullName evidence="3">Metallophosphoesterase</fullName>
    </submittedName>
</protein>
<dbReference type="SUPFAM" id="SSF56300">
    <property type="entry name" value="Metallo-dependent phosphatases"/>
    <property type="match status" value="1"/>
</dbReference>
<dbReference type="AlphaFoldDB" id="A0A1T0ACB2"/>
<proteinExistence type="predicted"/>
<dbReference type="RefSeq" id="WP_021118708.1">
    <property type="nucleotide sequence ID" value="NZ_CBCRUP010000018.1"/>
</dbReference>